<feature type="binding site" evidence="16">
    <location>
        <position position="28"/>
    </location>
    <ligand>
        <name>ATP</name>
        <dbReference type="ChEBI" id="CHEBI:30616"/>
    </ligand>
</feature>
<evidence type="ECO:0000256" key="10">
    <source>
        <dbReference type="ARBA" id="ARBA00022840"/>
    </source>
</evidence>
<dbReference type="GO" id="GO:0005524">
    <property type="term" value="F:ATP binding"/>
    <property type="evidence" value="ECO:0007669"/>
    <property type="project" value="UniProtKB-KW"/>
</dbReference>
<feature type="binding site" evidence="16">
    <location>
        <position position="204"/>
    </location>
    <ligand>
        <name>substrate</name>
        <note>ligand shared between dimeric partners</note>
    </ligand>
</feature>
<protein>
    <recommendedName>
        <fullName evidence="16">ATP-dependent 6-phosphofructokinase</fullName>
        <shortName evidence="16">ATP-PFK</shortName>
        <shortName evidence="16">Phosphofructokinase</shortName>
        <ecNumber evidence="16">2.7.1.11</ecNumber>
    </recommendedName>
    <alternativeName>
        <fullName evidence="16">Phosphohexokinase</fullName>
    </alternativeName>
</protein>
<dbReference type="GO" id="GO:0016020">
    <property type="term" value="C:membrane"/>
    <property type="evidence" value="ECO:0007669"/>
    <property type="project" value="TreeGrafter"/>
</dbReference>
<feature type="binding site" description="in other chain" evidence="16">
    <location>
        <begin position="167"/>
        <end position="169"/>
    </location>
    <ligand>
        <name>substrate</name>
        <note>ligand shared between dimeric partners</note>
    </ligand>
</feature>
<keyword evidence="7 16" id="KW-0479">Metal-binding</keyword>
<dbReference type="SUPFAM" id="SSF53784">
    <property type="entry name" value="Phosphofructokinase"/>
    <property type="match status" value="3"/>
</dbReference>
<evidence type="ECO:0000256" key="14">
    <source>
        <dbReference type="ARBA" id="ARBA00023180"/>
    </source>
</evidence>
<dbReference type="Gene3D" id="3.40.50.450">
    <property type="match status" value="2"/>
</dbReference>
<reference evidence="19 20" key="1">
    <citation type="journal article" date="2021" name="G3 (Bethesda)">
        <title>Improved contiguity of the threespine stickleback genome using long-read sequencing.</title>
        <authorList>
            <person name="Nath S."/>
            <person name="Shaw D.E."/>
            <person name="White M.A."/>
        </authorList>
    </citation>
    <scope>NUCLEOTIDE SEQUENCE [LARGE SCALE GENOMIC DNA]</scope>
    <source>
        <strain evidence="19 20">Lake Benthic</strain>
    </source>
</reference>
<dbReference type="GO" id="GO:0016208">
    <property type="term" value="F:AMP binding"/>
    <property type="evidence" value="ECO:0007669"/>
    <property type="project" value="TreeGrafter"/>
</dbReference>
<dbReference type="NCBIfam" id="TIGR02478">
    <property type="entry name" value="6PF1K_euk"/>
    <property type="match status" value="1"/>
</dbReference>
<dbReference type="InterPro" id="IPR035966">
    <property type="entry name" value="PKF_sf"/>
</dbReference>
<feature type="binding site" description="in other chain" evidence="16">
    <location>
        <begin position="577"/>
        <end position="581"/>
    </location>
    <ligand>
        <name>beta-D-fructose 2,6-bisphosphate</name>
        <dbReference type="ChEBI" id="CHEBI:58579"/>
        <note>allosteric activator; ligand shared between dimeric partners</note>
    </ligand>
</feature>
<keyword evidence="5" id="KW-0597">Phosphoprotein</keyword>
<comment type="subunit">
    <text evidence="16">Homo- and heterotetramers.</text>
</comment>
<comment type="cofactor">
    <cofactor evidence="1 16">
        <name>Mg(2+)</name>
        <dbReference type="ChEBI" id="CHEBI:18420"/>
    </cofactor>
</comment>
<evidence type="ECO:0000256" key="6">
    <source>
        <dbReference type="ARBA" id="ARBA00022679"/>
    </source>
</evidence>
<keyword evidence="6 16" id="KW-0808">Transferase</keyword>
<evidence type="ECO:0000256" key="9">
    <source>
        <dbReference type="ARBA" id="ARBA00022777"/>
    </source>
</evidence>
<sequence>MAQPESKKIFFENLSGAGKAIAVLTSGGDAQGMNAAVRAVVRMGLYVGAKVYFIHEGYQGMVDGGENIVEASWESVSSMLQVGGTVIGSARCKEFRSHEGRLKAAHNLVQQGITNLCVIGGDGSLTGANLFREEWSGLLTELVEQGLIEADAVQKYSALHIVGMVGSIDNDFCGTDMTIGTDSALHRIIEVVDAIMTTAQSHQRTFVLEVMGRHCGYLALVSALACGADWVLIPEMPPEDGWEDKMCEKLSATRSRGTRLNIIIVAEGAIDRHGKPITSGIVKDLVVKCLGFDTRVTILGHVQRGGTPSAFDRILASRMGVEAVLALLETTANTPACVVSLCGNQSVRLPLMECVQMTQEVQRAMDGKRFEEAVRLRGRYNPTALLHSRSTHVVFPAPQSNFNVAVLNVGAPAAGMNAAVRSAVRVGISEGHKMFAVNDGFEGFYKGQIKEIKWADVGGWTGQGGTLLGTKRTLPGKHVDKIAEQMRMHNINALLIIGGFEAFLSLLELLTARGKYDEFCVPMVMVPATVSNNVPGSDLSIGADTALNAITAVSDGLYEARATHEDFCIPMCMLPATISNNVPGTDLSIGADTALNAIVETCDRIKQSASGTKRRVFIIETMGGYCGYLASVGGLAAGADAAYIYEEPFDIRDLQANVEHLTEKMKTSIQRGLVLRNENCNDNYTTDFIYQLYSEEGRGVFDSRKNVLGHMQQGGAPSPFDRNFGTKITAKAMQWVSKKLVETYRQGRVFANTEDSCCLLGMRRRALVFQPVVQLKDETDFVHRIPKEQWWLKLRPLMKILAKYKTSYDVSDSGQLMHVVRNRPKDSDASVAM</sequence>
<dbReference type="GO" id="GO:0061621">
    <property type="term" value="P:canonical glycolysis"/>
    <property type="evidence" value="ECO:0007669"/>
    <property type="project" value="TreeGrafter"/>
</dbReference>
<feature type="active site" description="Proton acceptor" evidence="16">
    <location>
        <position position="169"/>
    </location>
</feature>
<dbReference type="InterPro" id="IPR015912">
    <property type="entry name" value="Phosphofructokinase_CS"/>
</dbReference>
<keyword evidence="14" id="KW-0325">Glycoprotein</keyword>
<keyword evidence="8 16" id="KW-0547">Nucleotide-binding</keyword>
<evidence type="ECO:0000313" key="19">
    <source>
        <dbReference type="Ensembl" id="ENSGACP00000042403.1"/>
    </source>
</evidence>
<evidence type="ECO:0000256" key="8">
    <source>
        <dbReference type="ARBA" id="ARBA00022741"/>
    </source>
</evidence>
<dbReference type="FunFam" id="3.40.50.460:FF:000001">
    <property type="entry name" value="ATP-dependent 6-phosphofructokinase"/>
    <property type="match status" value="1"/>
</dbReference>
<feature type="region of interest" description="N-terminal catalytic PFK domain 1" evidence="16">
    <location>
        <begin position="1"/>
        <end position="393"/>
    </location>
</feature>
<keyword evidence="11 16" id="KW-0460">Magnesium</keyword>
<evidence type="ECO:0000256" key="7">
    <source>
        <dbReference type="ARBA" id="ARBA00022723"/>
    </source>
</evidence>
<dbReference type="GO" id="GO:0042802">
    <property type="term" value="F:identical protein binding"/>
    <property type="evidence" value="ECO:0007669"/>
    <property type="project" value="TreeGrafter"/>
</dbReference>
<comment type="activity regulation">
    <text evidence="16">Allosterically activated by ADP, AMP, or fructose 2,6-bisphosphate, and allosterically inhibited by ATP or citrate.</text>
</comment>
<comment type="similarity">
    <text evidence="17">Belongs to the phosphofructokinase type A (PFKA) family. ATP-dependent PFK group I subfamily. Eukaryotic two domain clade "E" sub-subfamily.</text>
</comment>
<evidence type="ECO:0000313" key="20">
    <source>
        <dbReference type="Proteomes" id="UP000007635"/>
    </source>
</evidence>
<dbReference type="GO" id="GO:0046872">
    <property type="term" value="F:metal ion binding"/>
    <property type="evidence" value="ECO:0007669"/>
    <property type="project" value="UniProtKB-KW"/>
</dbReference>
<reference evidence="19" key="2">
    <citation type="submission" date="2025-08" db="UniProtKB">
        <authorList>
            <consortium name="Ensembl"/>
        </authorList>
    </citation>
    <scope>IDENTIFICATION</scope>
</reference>
<evidence type="ECO:0000256" key="1">
    <source>
        <dbReference type="ARBA" id="ARBA00001946"/>
    </source>
</evidence>
<dbReference type="GO" id="GO:0030388">
    <property type="term" value="P:fructose 1,6-bisphosphate metabolic process"/>
    <property type="evidence" value="ECO:0007669"/>
    <property type="project" value="TreeGrafter"/>
</dbReference>
<feature type="binding site" description="in other chain" evidence="16">
    <location>
        <begin position="710"/>
        <end position="713"/>
    </location>
    <ligand>
        <name>beta-D-fructose 2,6-bisphosphate</name>
        <dbReference type="ChEBI" id="CHEBI:58579"/>
        <note>allosteric activator; ligand shared between dimeric partners</note>
    </ligand>
</feature>
<comment type="function">
    <text evidence="16">Catalyzes the phosphorylation of D-fructose 6-phosphate to fructose 1,6-bisphosphate by ATP, the first committing step of glycolysis.</text>
</comment>
<feature type="region of interest" description="C-terminal regulatory PFK domain 2" evidence="16">
    <location>
        <begin position="403"/>
        <end position="833"/>
    </location>
</feature>
<dbReference type="GO" id="GO:0006002">
    <property type="term" value="P:fructose 6-phosphate metabolic process"/>
    <property type="evidence" value="ECO:0007669"/>
    <property type="project" value="InterPro"/>
</dbReference>
<evidence type="ECO:0000256" key="4">
    <source>
        <dbReference type="ARBA" id="ARBA00022533"/>
    </source>
</evidence>
<dbReference type="CDD" id="cd00764">
    <property type="entry name" value="Eukaryotic_PFK"/>
    <property type="match status" value="1"/>
</dbReference>
<keyword evidence="10 16" id="KW-0067">ATP-binding</keyword>
<comment type="catalytic activity">
    <reaction evidence="15 16 17">
        <text>beta-D-fructose 6-phosphate + ATP = beta-D-fructose 1,6-bisphosphate + ADP + H(+)</text>
        <dbReference type="Rhea" id="RHEA:16109"/>
        <dbReference type="ChEBI" id="CHEBI:15378"/>
        <dbReference type="ChEBI" id="CHEBI:30616"/>
        <dbReference type="ChEBI" id="CHEBI:32966"/>
        <dbReference type="ChEBI" id="CHEBI:57634"/>
        <dbReference type="ChEBI" id="CHEBI:456216"/>
        <dbReference type="EC" id="2.7.1.11"/>
    </reaction>
</comment>
<keyword evidence="4 16" id="KW-0021">Allosteric enzyme</keyword>
<dbReference type="PANTHER" id="PTHR13697:SF5">
    <property type="entry name" value="ATP-DEPENDENT 6-PHOSPHOFRUCTOKINASE, PLATELET TYPE"/>
    <property type="match status" value="1"/>
</dbReference>
<dbReference type="InterPro" id="IPR000023">
    <property type="entry name" value="Phosphofructokinase_dom"/>
</dbReference>
<evidence type="ECO:0000256" key="5">
    <source>
        <dbReference type="ARBA" id="ARBA00022553"/>
    </source>
</evidence>
<evidence type="ECO:0000256" key="3">
    <source>
        <dbReference type="ARBA" id="ARBA00022490"/>
    </source>
</evidence>
<dbReference type="PROSITE" id="PS00433">
    <property type="entry name" value="PHOSPHOFRUCTOKINASE"/>
    <property type="match status" value="2"/>
</dbReference>
<dbReference type="PANTHER" id="PTHR13697">
    <property type="entry name" value="PHOSPHOFRUCTOKINASE"/>
    <property type="match status" value="1"/>
</dbReference>
<evidence type="ECO:0000256" key="16">
    <source>
        <dbReference type="HAMAP-Rule" id="MF_03184"/>
    </source>
</evidence>
<evidence type="ECO:0000256" key="2">
    <source>
        <dbReference type="ARBA" id="ARBA00004679"/>
    </source>
</evidence>
<dbReference type="GO" id="GO:0005945">
    <property type="term" value="C:6-phosphofructokinase complex"/>
    <property type="evidence" value="ECO:0007669"/>
    <property type="project" value="TreeGrafter"/>
</dbReference>
<evidence type="ECO:0000256" key="12">
    <source>
        <dbReference type="ARBA" id="ARBA00022990"/>
    </source>
</evidence>
<comment type="caution">
    <text evidence="16">Lacks conserved residue(s) required for the propagation of feature annotation.</text>
</comment>
<organism evidence="19 20">
    <name type="scientific">Gasterosteus aculeatus aculeatus</name>
    <name type="common">three-spined stickleback</name>
    <dbReference type="NCBI Taxonomy" id="481459"/>
    <lineage>
        <taxon>Eukaryota</taxon>
        <taxon>Metazoa</taxon>
        <taxon>Chordata</taxon>
        <taxon>Craniata</taxon>
        <taxon>Vertebrata</taxon>
        <taxon>Euteleostomi</taxon>
        <taxon>Actinopterygii</taxon>
        <taxon>Neopterygii</taxon>
        <taxon>Teleostei</taxon>
        <taxon>Neoteleostei</taxon>
        <taxon>Acanthomorphata</taxon>
        <taxon>Eupercaria</taxon>
        <taxon>Perciformes</taxon>
        <taxon>Cottioidei</taxon>
        <taxon>Gasterosteales</taxon>
        <taxon>Gasterosteidae</taxon>
        <taxon>Gasterosteus</taxon>
    </lineage>
</organism>
<dbReference type="EC" id="2.7.1.11" evidence="16"/>
<dbReference type="FunFam" id="3.40.50.450:FF:000043">
    <property type="entry name" value="ATP-dependent 6-phosphofructokinase, platelet type"/>
    <property type="match status" value="1"/>
</dbReference>
<feature type="binding site" description="in other chain" evidence="16">
    <location>
        <begin position="301"/>
        <end position="304"/>
    </location>
    <ligand>
        <name>substrate</name>
        <note>ligand shared between dimeric partners</note>
    </ligand>
</feature>
<feature type="binding site" evidence="16">
    <location>
        <begin position="91"/>
        <end position="92"/>
    </location>
    <ligand>
        <name>ATP</name>
        <dbReference type="ChEBI" id="CHEBI:30616"/>
    </ligand>
</feature>
<dbReference type="GO" id="GO:0048029">
    <property type="term" value="F:monosaccharide binding"/>
    <property type="evidence" value="ECO:0007669"/>
    <property type="project" value="TreeGrafter"/>
</dbReference>
<feature type="binding site" evidence="16">
    <location>
        <position position="295"/>
    </location>
    <ligand>
        <name>substrate</name>
        <note>ligand shared between dimeric partners</note>
    </ligand>
</feature>
<feature type="binding site" evidence="16">
    <location>
        <position position="704"/>
    </location>
    <ligand>
        <name>beta-D-fructose 2,6-bisphosphate</name>
        <dbReference type="ChEBI" id="CHEBI:58579"/>
        <note>allosteric activator; ligand shared between dimeric partners</note>
    </ligand>
</feature>
<dbReference type="FunFam" id="3.40.50.450:FF:000086">
    <property type="entry name" value="Phosphofructokinase, platelet b"/>
    <property type="match status" value="1"/>
</dbReference>
<feature type="domain" description="Phosphofructokinase" evidence="18">
    <location>
        <begin position="21"/>
        <end position="326"/>
    </location>
</feature>
<proteinExistence type="inferred from homology"/>
<dbReference type="InterPro" id="IPR009161">
    <property type="entry name" value="6-Pfructokinase_euk"/>
</dbReference>
<feature type="domain" description="Phosphofructokinase" evidence="18">
    <location>
        <begin position="564"/>
        <end position="736"/>
    </location>
</feature>
<feature type="binding site" description="in other chain" evidence="16">
    <location>
        <position position="784"/>
    </location>
    <ligand>
        <name>beta-D-fructose 2,6-bisphosphate</name>
        <dbReference type="ChEBI" id="CHEBI:58579"/>
        <note>allosteric activator; ligand shared between dimeric partners</note>
    </ligand>
</feature>
<keyword evidence="13 16" id="KW-0324">Glycolysis</keyword>
<feature type="binding site" description="in other chain" evidence="16">
    <location>
        <begin position="211"/>
        <end position="213"/>
    </location>
    <ligand>
        <name>substrate</name>
        <note>ligand shared between dimeric partners</note>
    </ligand>
</feature>
<name>A0AAQ4PW01_GASAC</name>
<comment type="subcellular location">
    <subcellularLocation>
        <location evidence="16">Cytoplasm</location>
    </subcellularLocation>
</comment>
<comment type="pathway">
    <text evidence="2 16 17">Carbohydrate degradation; glycolysis; D-glyceraldehyde 3-phosphate and glycerone phosphate from D-glucose: step 3/4.</text>
</comment>
<dbReference type="HAMAP" id="MF_03184">
    <property type="entry name" value="Phosphofructokinase_I_E"/>
    <property type="match status" value="1"/>
</dbReference>
<reference evidence="19" key="3">
    <citation type="submission" date="2025-09" db="UniProtKB">
        <authorList>
            <consortium name="Ensembl"/>
        </authorList>
    </citation>
    <scope>IDENTIFICATION</scope>
</reference>
<comment type="similarity">
    <text evidence="16">Belongs to the phosphofructokinase type A (PFKA) family. ATP-dependent PFK group I subfamily. Eukaryotic two domain clade 'E' sub-subfamily.</text>
</comment>
<keyword evidence="9 16" id="KW-0418">Kinase</keyword>
<feature type="binding site" evidence="16">
    <location>
        <position position="122"/>
    </location>
    <ligand>
        <name>Mg(2+)</name>
        <dbReference type="ChEBI" id="CHEBI:18420"/>
        <note>catalytic</note>
    </ligand>
</feature>
<dbReference type="PRINTS" id="PR00476">
    <property type="entry name" value="PHFRCTKINASE"/>
</dbReference>
<dbReference type="GeneTree" id="ENSGT00940000155002"/>
<dbReference type="Ensembl" id="ENSGACT00000071490.1">
    <property type="protein sequence ID" value="ENSGACP00000042403.1"/>
    <property type="gene ID" value="ENSGACG00000001786.2"/>
</dbReference>
<feature type="binding site" description="in other chain" evidence="16">
    <location>
        <position position="472"/>
    </location>
    <ligand>
        <name>beta-D-fructose 2,6-bisphosphate</name>
        <dbReference type="ChEBI" id="CHEBI:58579"/>
        <note>allosteric activator; ligand shared between dimeric partners</note>
    </ligand>
</feature>
<dbReference type="Pfam" id="PF00365">
    <property type="entry name" value="PFK"/>
    <property type="match status" value="2"/>
</dbReference>
<dbReference type="Gene3D" id="3.40.50.460">
    <property type="entry name" value="Phosphofructokinase domain"/>
    <property type="match status" value="2"/>
</dbReference>
<feature type="binding site" evidence="16">
    <location>
        <position position="615"/>
    </location>
    <ligand>
        <name>beta-D-fructose 2,6-bisphosphate</name>
        <dbReference type="ChEBI" id="CHEBI:58579"/>
        <note>allosteric activator; ligand shared between dimeric partners</note>
    </ligand>
</feature>
<dbReference type="FunFam" id="3.40.50.450:FF:000064">
    <property type="entry name" value="Phosphofructokinase, platelet b"/>
    <property type="match status" value="1"/>
</dbReference>
<keyword evidence="12" id="KW-0007">Acetylation</keyword>
<feature type="binding site" evidence="16">
    <location>
        <begin position="121"/>
        <end position="124"/>
    </location>
    <ligand>
        <name>ATP</name>
        <dbReference type="ChEBI" id="CHEBI:30616"/>
    </ligand>
</feature>
<feature type="binding site" description="in other chain" evidence="16">
    <location>
        <begin position="622"/>
        <end position="624"/>
    </location>
    <ligand>
        <name>beta-D-fructose 2,6-bisphosphate</name>
        <dbReference type="ChEBI" id="CHEBI:58579"/>
        <note>allosteric activator; ligand shared between dimeric partners</note>
    </ligand>
</feature>
<feature type="binding site" description="in other chain" evidence="16">
    <location>
        <position position="678"/>
    </location>
    <ligand>
        <name>beta-D-fructose 2,6-bisphosphate</name>
        <dbReference type="ChEBI" id="CHEBI:58579"/>
        <note>allosteric activator; ligand shared between dimeric partners</note>
    </ligand>
</feature>
<evidence type="ECO:0000259" key="18">
    <source>
        <dbReference type="Pfam" id="PF00365"/>
    </source>
</evidence>
<accession>A0AAQ4PW01</accession>
<evidence type="ECO:0000256" key="13">
    <source>
        <dbReference type="ARBA" id="ARBA00023152"/>
    </source>
</evidence>
<keyword evidence="20" id="KW-1185">Reference proteome</keyword>
<keyword evidence="3 16" id="KW-0963">Cytoplasm</keyword>
<dbReference type="InterPro" id="IPR022953">
    <property type="entry name" value="ATP_PFK"/>
</dbReference>
<dbReference type="FunFam" id="3.40.50.460:FF:000003">
    <property type="entry name" value="ATP-dependent 6-phosphofructokinase"/>
    <property type="match status" value="1"/>
</dbReference>
<evidence type="ECO:0000256" key="11">
    <source>
        <dbReference type="ARBA" id="ARBA00022842"/>
    </source>
</evidence>
<dbReference type="GO" id="GO:0070095">
    <property type="term" value="F:fructose-6-phosphate binding"/>
    <property type="evidence" value="ECO:0007669"/>
    <property type="project" value="TreeGrafter"/>
</dbReference>
<evidence type="ECO:0000256" key="15">
    <source>
        <dbReference type="ARBA" id="ARBA00048070"/>
    </source>
</evidence>
<evidence type="ECO:0000256" key="17">
    <source>
        <dbReference type="PIRNR" id="PIRNR000533"/>
    </source>
</evidence>
<dbReference type="Proteomes" id="UP000007635">
    <property type="component" value="Chromosome XXI"/>
</dbReference>
<dbReference type="AlphaFoldDB" id="A0AAQ4PW01"/>
<feature type="binding site" description="in other chain" evidence="16">
    <location>
        <position position="267"/>
    </location>
    <ligand>
        <name>substrate</name>
        <note>ligand shared between dimeric partners</note>
    </ligand>
</feature>
<dbReference type="PIRSF" id="PIRSF000533">
    <property type="entry name" value="ATP_PFK_euk"/>
    <property type="match status" value="1"/>
</dbReference>
<dbReference type="GO" id="GO:0003872">
    <property type="term" value="F:6-phosphofructokinase activity"/>
    <property type="evidence" value="ECO:0007669"/>
    <property type="project" value="UniProtKB-UniRule"/>
</dbReference>
<dbReference type="InterPro" id="IPR041914">
    <property type="entry name" value="PFK_vert-type"/>
</dbReference>